<dbReference type="Gene3D" id="2.60.120.200">
    <property type="match status" value="1"/>
</dbReference>
<keyword evidence="1" id="KW-0732">Signal</keyword>
<dbReference type="AlphaFoldDB" id="A0A4V2DDH0"/>
<dbReference type="SUPFAM" id="SSF49899">
    <property type="entry name" value="Concanavalin A-like lectins/glucanases"/>
    <property type="match status" value="1"/>
</dbReference>
<dbReference type="InterPro" id="IPR013320">
    <property type="entry name" value="ConA-like_dom_sf"/>
</dbReference>
<name>A0A4V2DDH0_9SPHN</name>
<feature type="signal peptide" evidence="1">
    <location>
        <begin position="1"/>
        <end position="24"/>
    </location>
</feature>
<proteinExistence type="predicted"/>
<evidence type="ECO:0000256" key="1">
    <source>
        <dbReference type="SAM" id="SignalP"/>
    </source>
</evidence>
<dbReference type="EMBL" id="SGIS01000010">
    <property type="protein sequence ID" value="RZF64958.1"/>
    <property type="molecule type" value="Genomic_DNA"/>
</dbReference>
<dbReference type="Pfam" id="PF13385">
    <property type="entry name" value="Laminin_G_3"/>
    <property type="match status" value="1"/>
</dbReference>
<dbReference type="Proteomes" id="UP000292085">
    <property type="component" value="Unassembled WGS sequence"/>
</dbReference>
<evidence type="ECO:0000313" key="3">
    <source>
        <dbReference type="Proteomes" id="UP000292085"/>
    </source>
</evidence>
<gene>
    <name evidence="2" type="ORF">EWE75_08735</name>
</gene>
<evidence type="ECO:0000313" key="2">
    <source>
        <dbReference type="EMBL" id="RZF64958.1"/>
    </source>
</evidence>
<reference evidence="2 3" key="1">
    <citation type="submission" date="2019-02" db="EMBL/GenBank/DDBJ databases">
        <authorList>
            <person name="Li Y."/>
        </authorList>
    </citation>
    <scope>NUCLEOTIDE SEQUENCE [LARGE SCALE GENOMIC DNA]</scope>
    <source>
        <strain evidence="2 3">3-7</strain>
    </source>
</reference>
<keyword evidence="3" id="KW-1185">Reference proteome</keyword>
<sequence>MRRRDLLRGALPLATLAMPRVAWARPAGELWQFDSLRSVGGQAVELVGAPTLVDSPWGRATAFDGIDDALLIGRHPLVGAKAFTIEALFRPDGGAFEQRWFHLEADDGSGAPPGTGKTRMLFEIRVVEQSWYLDAFVTGPGYKQTLIDPTRRFPVGPWYHVAQSCDGQTFRSFVDGKLQAEAPITFTPQQSPGGPGRAAIGMRMNRVNYFHGAVRAAFFAKRALDPKDFRLLPRTR</sequence>
<organism evidence="2 3">
    <name type="scientific">Sphingomonas populi</name>
    <dbReference type="NCBI Taxonomy" id="2484750"/>
    <lineage>
        <taxon>Bacteria</taxon>
        <taxon>Pseudomonadati</taxon>
        <taxon>Pseudomonadota</taxon>
        <taxon>Alphaproteobacteria</taxon>
        <taxon>Sphingomonadales</taxon>
        <taxon>Sphingomonadaceae</taxon>
        <taxon>Sphingomonas</taxon>
    </lineage>
</organism>
<comment type="caution">
    <text evidence="2">The sequence shown here is derived from an EMBL/GenBank/DDBJ whole genome shotgun (WGS) entry which is preliminary data.</text>
</comment>
<dbReference type="OrthoDB" id="851894at2"/>
<feature type="chain" id="PRO_5020214175" evidence="1">
    <location>
        <begin position="25"/>
        <end position="236"/>
    </location>
</feature>
<accession>A0A4V2DDH0</accession>
<protein>
    <submittedName>
        <fullName evidence="2">LamG domain-containing protein</fullName>
    </submittedName>
</protein>